<protein>
    <submittedName>
        <fullName evidence="1">Uncharacterized protein</fullName>
    </submittedName>
</protein>
<organism evidence="1 2">
    <name type="scientific">Streptomyces aquilus</name>
    <dbReference type="NCBI Taxonomy" id="2548456"/>
    <lineage>
        <taxon>Bacteria</taxon>
        <taxon>Bacillati</taxon>
        <taxon>Actinomycetota</taxon>
        <taxon>Actinomycetes</taxon>
        <taxon>Kitasatosporales</taxon>
        <taxon>Streptomycetaceae</taxon>
        <taxon>Streptomyces</taxon>
    </lineage>
</organism>
<keyword evidence="2" id="KW-1185">Reference proteome</keyword>
<proteinExistence type="predicted"/>
<name>A0A3S9IFU8_9ACTN</name>
<dbReference type="KEGG" id="saqu:EJC51_12980"/>
<evidence type="ECO:0000313" key="2">
    <source>
        <dbReference type="Proteomes" id="UP000280197"/>
    </source>
</evidence>
<sequence length="72" mass="7332">MEAARALPERDGVAVALTGRVTSVIIPISTHSLDDFEELVAAGPARGFLRKSALSTRAIGAVLDNSGSGAPT</sequence>
<dbReference type="EMBL" id="CP034463">
    <property type="protein sequence ID" value="AZP23212.1"/>
    <property type="molecule type" value="Genomic_DNA"/>
</dbReference>
<dbReference type="Proteomes" id="UP000280197">
    <property type="component" value="Chromosome"/>
</dbReference>
<evidence type="ECO:0000313" key="1">
    <source>
        <dbReference type="EMBL" id="AZP23212.1"/>
    </source>
</evidence>
<dbReference type="AlphaFoldDB" id="A0A3S9IFU8"/>
<accession>A0A3S9IFU8</accession>
<gene>
    <name evidence="1" type="ORF">EJC51_12980</name>
</gene>
<reference evidence="1 2" key="1">
    <citation type="submission" date="2018-12" db="EMBL/GenBank/DDBJ databases">
        <authorList>
            <person name="Li K."/>
        </authorList>
    </citation>
    <scope>NUCLEOTIDE SEQUENCE [LARGE SCALE GENOMIC DNA]</scope>
    <source>
        <strain evidence="2">CR22</strain>
    </source>
</reference>